<feature type="domain" description="Glycosyltransferase 2-like" evidence="1">
    <location>
        <begin position="6"/>
        <end position="187"/>
    </location>
</feature>
<dbReference type="InterPro" id="IPR001173">
    <property type="entry name" value="Glyco_trans_2-like"/>
</dbReference>
<dbReference type="SUPFAM" id="SSF53448">
    <property type="entry name" value="Nucleotide-diphospho-sugar transferases"/>
    <property type="match status" value="1"/>
</dbReference>
<organism evidence="2 3">
    <name type="scientific">Absicoccus porci</name>
    <dbReference type="NCBI Taxonomy" id="2486576"/>
    <lineage>
        <taxon>Bacteria</taxon>
        <taxon>Bacillati</taxon>
        <taxon>Bacillota</taxon>
        <taxon>Erysipelotrichia</taxon>
        <taxon>Erysipelotrichales</taxon>
        <taxon>Erysipelotrichaceae</taxon>
        <taxon>Absicoccus</taxon>
    </lineage>
</organism>
<dbReference type="Pfam" id="PF00535">
    <property type="entry name" value="Glycos_transf_2"/>
    <property type="match status" value="1"/>
</dbReference>
<dbReference type="Proteomes" id="UP000276568">
    <property type="component" value="Unassembled WGS sequence"/>
</dbReference>
<name>A0A3N0I2Y1_9FIRM</name>
<dbReference type="Gene3D" id="3.90.550.10">
    <property type="entry name" value="Spore Coat Polysaccharide Biosynthesis Protein SpsA, Chain A"/>
    <property type="match status" value="1"/>
</dbReference>
<dbReference type="AlphaFoldDB" id="A0A3N0I2Y1"/>
<evidence type="ECO:0000259" key="1">
    <source>
        <dbReference type="Pfam" id="PF00535"/>
    </source>
</evidence>
<comment type="caution">
    <text evidence="2">The sequence shown here is derived from an EMBL/GenBank/DDBJ whole genome shotgun (WGS) entry which is preliminary data.</text>
</comment>
<dbReference type="PANTHER" id="PTHR43179">
    <property type="entry name" value="RHAMNOSYLTRANSFERASE WBBL"/>
    <property type="match status" value="1"/>
</dbReference>
<keyword evidence="2" id="KW-0808">Transferase</keyword>
<accession>A0A3N0I2Y1</accession>
<gene>
    <name evidence="2" type="ORF">EDX97_02105</name>
</gene>
<dbReference type="PANTHER" id="PTHR43179:SF10">
    <property type="entry name" value="GLYCOSYL TRANSFERASE"/>
    <property type="match status" value="1"/>
</dbReference>
<evidence type="ECO:0000313" key="3">
    <source>
        <dbReference type="Proteomes" id="UP000276568"/>
    </source>
</evidence>
<protein>
    <submittedName>
        <fullName evidence="2">Glycosyltransferase family 2 protein</fullName>
    </submittedName>
</protein>
<sequence length="256" mass="30689">MMQPLSISIVAFHDYDDIKKAITSIVQYTSIPYEMYVFDNSVDDPQKEEFQSFLQVNHVHYVDNHENQGFGKGHNHALEYIDSKYHAIINPDIVIQEDVFGPIFQYLDHHPEVGMVIPKIVDDTGHLQEAYRKEITVFDMFTRYFGRHIFKKRIQDHTLSYMDYSKPFQVPFAQGCFLVIRTNLFRKLHGFDDRFFMYMEDADLSKRINQVSKVMYFPDVEVIHHWQKGSHKNKRLFKIHVQSARKYFHKWGWKLW</sequence>
<keyword evidence="3" id="KW-1185">Reference proteome</keyword>
<dbReference type="EMBL" id="RJQC01000001">
    <property type="protein sequence ID" value="RNM31375.1"/>
    <property type="molecule type" value="Genomic_DNA"/>
</dbReference>
<dbReference type="CDD" id="cd04186">
    <property type="entry name" value="GT_2_like_c"/>
    <property type="match status" value="1"/>
</dbReference>
<evidence type="ECO:0000313" key="2">
    <source>
        <dbReference type="EMBL" id="RNM31375.1"/>
    </source>
</evidence>
<dbReference type="InterPro" id="IPR029044">
    <property type="entry name" value="Nucleotide-diphossugar_trans"/>
</dbReference>
<reference evidence="2 3" key="1">
    <citation type="submission" date="2018-11" db="EMBL/GenBank/DDBJ databases">
        <title>Clostridium sp. nov., a member of the family Erysipelotrichaceae isolated from pig faeces.</title>
        <authorList>
            <person name="Chang Y.-H."/>
        </authorList>
    </citation>
    <scope>NUCLEOTIDE SEQUENCE [LARGE SCALE GENOMIC DNA]</scope>
    <source>
        <strain evidence="2 3">YH-panp20</strain>
    </source>
</reference>
<proteinExistence type="predicted"/>
<dbReference type="OrthoDB" id="9179784at2"/>
<dbReference type="GO" id="GO:0016740">
    <property type="term" value="F:transferase activity"/>
    <property type="evidence" value="ECO:0007669"/>
    <property type="project" value="UniProtKB-KW"/>
</dbReference>